<evidence type="ECO:0000313" key="2">
    <source>
        <dbReference type="Proteomes" id="UP000218831"/>
    </source>
</evidence>
<dbReference type="AlphaFoldDB" id="A0A2A2GA18"/>
<protein>
    <submittedName>
        <fullName evidence="1">Uncharacterized protein</fullName>
    </submittedName>
</protein>
<accession>A0A2A2GA18</accession>
<dbReference type="OrthoDB" id="9769734at2"/>
<dbReference type="Proteomes" id="UP000218831">
    <property type="component" value="Unassembled WGS sequence"/>
</dbReference>
<name>A0A2A2GA18_9BACT</name>
<sequence length="741" mass="85561">MIETWFKEDIQKAFDESGDRFVVCDPNRLGKYLLKSLPSNWKVYEASSKIEELKAKYKIEKSDKGKKVVVYSTIPADELTFLMEYAQINGYLDLAQLHHYIKKKVHQKIGLNLDLEKDKLLTAAKVSVGEKKDYWLNLSRKGSGEIFDLSTMLVEFLDNPESYVGGMDPEVEEAFLEKVQKAIGQQPMSKPAETVAEETVLYMLNGLANHDIDDLMLNIYRQWIDSTTYRKSFNRYLDHFSQKDITDIWPVHPDHPFDRVDREQLRQIVSNLGDEDFLEEKIPYIKRRAKNQYAHLCGIDWWSSVLGVIDFDYSGIKTINSFEEAKAYYTETFYKLDRSVRNLYAEFLHDEALMQPLQERYTSMVNELLDKWFNYFEGYEEEQTGLFKQLVEKHSESLAIIVGDGITYEIAEDIVESVDHRLKVEKDTMLADLPSVTDNNMSRMYMSDGSWTKEKSKREKFLKEQFSDKRITFVDLEHITLSISDFDVAVCSYKDIDDIGEKMQQKALKYLETIKDTLAEKIVELEKLGFQNIYLVSDHGFVLTGILKESDKIEYNANGDHSKGERYVSLKEKPQESNNLFTIEKSYLEYDHLVVSKNLRSFKTTGVYGFAHGGASPQELIVPCFKFSSGTTVEKLKVEITNKADLDQVEGEYFEIKLRTPKGGQDLFSLERKYRVLIYAGEEEIASSDVISLESGDSAKREFSFDGNKEVHAQVIDDETKEYLDKVKVKKSSSRDLGGLL</sequence>
<dbReference type="EMBL" id="NSKE01000007">
    <property type="protein sequence ID" value="PAU93713.1"/>
    <property type="molecule type" value="Genomic_DNA"/>
</dbReference>
<evidence type="ECO:0000313" key="1">
    <source>
        <dbReference type="EMBL" id="PAU93713.1"/>
    </source>
</evidence>
<organism evidence="1 2">
    <name type="scientific">Fodinibius salipaludis</name>
    <dbReference type="NCBI Taxonomy" id="2032627"/>
    <lineage>
        <taxon>Bacteria</taxon>
        <taxon>Pseudomonadati</taxon>
        <taxon>Balneolota</taxon>
        <taxon>Balneolia</taxon>
        <taxon>Balneolales</taxon>
        <taxon>Balneolaceae</taxon>
        <taxon>Fodinibius</taxon>
    </lineage>
</organism>
<keyword evidence="2" id="KW-1185">Reference proteome</keyword>
<dbReference type="Pfam" id="PF08665">
    <property type="entry name" value="PglZ"/>
    <property type="match status" value="1"/>
</dbReference>
<reference evidence="1 2" key="1">
    <citation type="submission" date="2017-08" db="EMBL/GenBank/DDBJ databases">
        <title>Aliifodinibius alkalisoli sp. nov., isolated from saline alkaline soil.</title>
        <authorList>
            <person name="Liu D."/>
            <person name="Zhang G."/>
        </authorList>
    </citation>
    <scope>NUCLEOTIDE SEQUENCE [LARGE SCALE GENOMIC DNA]</scope>
    <source>
        <strain evidence="1 2">WN023</strain>
    </source>
</reference>
<proteinExistence type="predicted"/>
<dbReference type="RefSeq" id="WP_095606904.1">
    <property type="nucleotide sequence ID" value="NZ_NSKE01000007.1"/>
</dbReference>
<gene>
    <name evidence="1" type="ORF">CK503_11215</name>
</gene>
<comment type="caution">
    <text evidence="1">The sequence shown here is derived from an EMBL/GenBank/DDBJ whole genome shotgun (WGS) entry which is preliminary data.</text>
</comment>